<dbReference type="AlphaFoldDB" id="A0A5N7BP90"/>
<comment type="cofactor">
    <cofactor evidence="1">
        <name>heme</name>
        <dbReference type="ChEBI" id="CHEBI:30413"/>
    </cofactor>
</comment>
<keyword evidence="3 7" id="KW-0479">Metal-binding</keyword>
<keyword evidence="6 7" id="KW-0503">Monooxygenase</keyword>
<evidence type="ECO:0000256" key="2">
    <source>
        <dbReference type="ARBA" id="ARBA00010617"/>
    </source>
</evidence>
<evidence type="ECO:0000256" key="1">
    <source>
        <dbReference type="ARBA" id="ARBA00001971"/>
    </source>
</evidence>
<evidence type="ECO:0000256" key="3">
    <source>
        <dbReference type="ARBA" id="ARBA00022723"/>
    </source>
</evidence>
<dbReference type="GO" id="GO:0005506">
    <property type="term" value="F:iron ion binding"/>
    <property type="evidence" value="ECO:0007669"/>
    <property type="project" value="InterPro"/>
</dbReference>
<dbReference type="OrthoDB" id="1470350at2759"/>
<dbReference type="InterPro" id="IPR036396">
    <property type="entry name" value="Cyt_P450_sf"/>
</dbReference>
<proteinExistence type="inferred from homology"/>
<name>A0A5N7BP90_9EURO</name>
<dbReference type="InterPro" id="IPR001128">
    <property type="entry name" value="Cyt_P450"/>
</dbReference>
<keyword evidence="7" id="KW-0349">Heme</keyword>
<dbReference type="InterPro" id="IPR017972">
    <property type="entry name" value="Cyt_P450_CS"/>
</dbReference>
<keyword evidence="9" id="KW-1185">Reference proteome</keyword>
<protein>
    <submittedName>
        <fullName evidence="8">Cytochrome P450</fullName>
    </submittedName>
</protein>
<accession>A0A5N7BP90</accession>
<dbReference type="PANTHER" id="PTHR24287:SF18">
    <property type="entry name" value="CYTOCHROME P450 MONOOXYGENASE APDE-RELATED"/>
    <property type="match status" value="1"/>
</dbReference>
<evidence type="ECO:0000313" key="8">
    <source>
        <dbReference type="EMBL" id="KAE8383483.1"/>
    </source>
</evidence>
<dbReference type="Gene3D" id="1.10.630.10">
    <property type="entry name" value="Cytochrome P450"/>
    <property type="match status" value="1"/>
</dbReference>
<evidence type="ECO:0000256" key="4">
    <source>
        <dbReference type="ARBA" id="ARBA00023002"/>
    </source>
</evidence>
<comment type="similarity">
    <text evidence="2 7">Belongs to the cytochrome P450 family.</text>
</comment>
<keyword evidence="4 7" id="KW-0560">Oxidoreductase</keyword>
<evidence type="ECO:0000256" key="6">
    <source>
        <dbReference type="ARBA" id="ARBA00023033"/>
    </source>
</evidence>
<dbReference type="InterPro" id="IPR047146">
    <property type="entry name" value="Cyt_P450_E_CYP52_fungi"/>
</dbReference>
<dbReference type="PRINTS" id="PR01239">
    <property type="entry name" value="EP450IICYP52"/>
</dbReference>
<dbReference type="PROSITE" id="PS00086">
    <property type="entry name" value="CYTOCHROME_P450"/>
    <property type="match status" value="1"/>
</dbReference>
<reference evidence="8 9" key="1">
    <citation type="submission" date="2019-04" db="EMBL/GenBank/DDBJ databases">
        <title>Friends and foes A comparative genomics studyof 23 Aspergillus species from section Flavi.</title>
        <authorList>
            <consortium name="DOE Joint Genome Institute"/>
            <person name="Kjaerbolling I."/>
            <person name="Vesth T."/>
            <person name="Frisvad J.C."/>
            <person name="Nybo J.L."/>
            <person name="Theobald S."/>
            <person name="Kildgaard S."/>
            <person name="Isbrandt T."/>
            <person name="Kuo A."/>
            <person name="Sato A."/>
            <person name="Lyhne E.K."/>
            <person name="Kogle M.E."/>
            <person name="Wiebenga A."/>
            <person name="Kun R.S."/>
            <person name="Lubbers R.J."/>
            <person name="Makela M.R."/>
            <person name="Barry K."/>
            <person name="Chovatia M."/>
            <person name="Clum A."/>
            <person name="Daum C."/>
            <person name="Haridas S."/>
            <person name="He G."/>
            <person name="LaButti K."/>
            <person name="Lipzen A."/>
            <person name="Mondo S."/>
            <person name="Riley R."/>
            <person name="Salamov A."/>
            <person name="Simmons B.A."/>
            <person name="Magnuson J.K."/>
            <person name="Henrissat B."/>
            <person name="Mortensen U.H."/>
            <person name="Larsen T.O."/>
            <person name="Devries R.P."/>
            <person name="Grigoriev I.V."/>
            <person name="Machida M."/>
            <person name="Baker S.E."/>
            <person name="Andersen M.R."/>
        </authorList>
    </citation>
    <scope>NUCLEOTIDE SEQUENCE [LARGE SCALE GENOMIC DNA]</scope>
    <source>
        <strain evidence="8 9">IBT 29228</strain>
    </source>
</reference>
<dbReference type="EMBL" id="ML736155">
    <property type="protein sequence ID" value="KAE8383483.1"/>
    <property type="molecule type" value="Genomic_DNA"/>
</dbReference>
<evidence type="ECO:0000256" key="7">
    <source>
        <dbReference type="RuleBase" id="RU000461"/>
    </source>
</evidence>
<dbReference type="GO" id="GO:0016712">
    <property type="term" value="F:oxidoreductase activity, acting on paired donors, with incorporation or reduction of molecular oxygen, reduced flavin or flavoprotein as one donor, and incorporation of one atom of oxygen"/>
    <property type="evidence" value="ECO:0007669"/>
    <property type="project" value="InterPro"/>
</dbReference>
<dbReference type="Proteomes" id="UP000326198">
    <property type="component" value="Unassembled WGS sequence"/>
</dbReference>
<dbReference type="PANTHER" id="PTHR24287">
    <property type="entry name" value="P450, PUTATIVE (EUROFUNG)-RELATED"/>
    <property type="match status" value="1"/>
</dbReference>
<keyword evidence="5 7" id="KW-0408">Iron</keyword>
<dbReference type="GO" id="GO:0020037">
    <property type="term" value="F:heme binding"/>
    <property type="evidence" value="ECO:0007669"/>
    <property type="project" value="InterPro"/>
</dbReference>
<sequence>MNLTDPTLSPKQSLAPWEFNLSSMAPDMVPRWPHLFYLVVVCIIAKSVASNISRSWTERRKGYGRIPRYPQRIPIMGFDIAFSMAKALKNHTFLLWLRMLHETGPGKAKTFTIDFLGRHVIHTIEPENMKALSATVWKDFGVEPLRRKTGASMPFADKGVNTTDGHDWAFSRFLIKPYFLREAFSNTDRLQEHTDNLLSLIPLDGSTFDMQTLMQRWFLDTSTHFLFGESMSCLLYPERAEIAWAMTDILRGLRLRLQMSKWLWMFRWKVWFNAIDVVHEFIDRQVDRAYKDRSEKANGSSAGQDASAFGVELKPERTDLLWSMVGNVPEDRERLRSEMLLLFVPNNDTTSIFISNVFWNLARHADVYAKVREEVLSVGEDAPLTYECLRSMKYLDAVLNETHRLYPNGIMQVRYCIRDSTLPLGGGKDGKSPIYVRKGDVVQVNKNVMHRDKDVWGEDAEEFKPERWVGLRPYWNFVPFGGGPRRCPAQLLVTTEASYVVARFCRRFRAIESRDSNGYVPVMRAGPVNTNGVKIAVTPV</sequence>
<dbReference type="SUPFAM" id="SSF48264">
    <property type="entry name" value="Cytochrome P450"/>
    <property type="match status" value="1"/>
</dbReference>
<dbReference type="CDD" id="cd11063">
    <property type="entry name" value="CYP52"/>
    <property type="match status" value="1"/>
</dbReference>
<dbReference type="Pfam" id="PF00067">
    <property type="entry name" value="p450"/>
    <property type="match status" value="1"/>
</dbReference>
<organism evidence="8 9">
    <name type="scientific">Aspergillus bertholletiae</name>
    <dbReference type="NCBI Taxonomy" id="1226010"/>
    <lineage>
        <taxon>Eukaryota</taxon>
        <taxon>Fungi</taxon>
        <taxon>Dikarya</taxon>
        <taxon>Ascomycota</taxon>
        <taxon>Pezizomycotina</taxon>
        <taxon>Eurotiomycetes</taxon>
        <taxon>Eurotiomycetidae</taxon>
        <taxon>Eurotiales</taxon>
        <taxon>Aspergillaceae</taxon>
        <taxon>Aspergillus</taxon>
        <taxon>Aspergillus subgen. Circumdati</taxon>
    </lineage>
</organism>
<dbReference type="InterPro" id="IPR002974">
    <property type="entry name" value="Cyt_P450_E_CYP52_ascomycetes"/>
</dbReference>
<gene>
    <name evidence="8" type="ORF">BDV26DRAFT_302982</name>
</gene>
<evidence type="ECO:0000313" key="9">
    <source>
        <dbReference type="Proteomes" id="UP000326198"/>
    </source>
</evidence>
<evidence type="ECO:0000256" key="5">
    <source>
        <dbReference type="ARBA" id="ARBA00023004"/>
    </source>
</evidence>